<proteinExistence type="predicted"/>
<keyword evidence="1" id="KW-0812">Transmembrane</keyword>
<organism evidence="2 3">
    <name type="scientific">Peronospora matthiolae</name>
    <dbReference type="NCBI Taxonomy" id="2874970"/>
    <lineage>
        <taxon>Eukaryota</taxon>
        <taxon>Sar</taxon>
        <taxon>Stramenopiles</taxon>
        <taxon>Oomycota</taxon>
        <taxon>Peronosporomycetes</taxon>
        <taxon>Peronosporales</taxon>
        <taxon>Peronosporaceae</taxon>
        <taxon>Peronospora</taxon>
    </lineage>
</organism>
<name>A0AAV1TSZ2_9STRA</name>
<dbReference type="Proteomes" id="UP001162060">
    <property type="component" value="Unassembled WGS sequence"/>
</dbReference>
<protein>
    <recommendedName>
        <fullName evidence="4">Membrane-associated protein</fullName>
    </recommendedName>
</protein>
<dbReference type="EMBL" id="CAKLBY020000087">
    <property type="protein sequence ID" value="CAK7925549.1"/>
    <property type="molecule type" value="Genomic_DNA"/>
</dbReference>
<evidence type="ECO:0000313" key="2">
    <source>
        <dbReference type="EMBL" id="CAK7925549.1"/>
    </source>
</evidence>
<keyword evidence="1" id="KW-1133">Transmembrane helix</keyword>
<feature type="transmembrane region" description="Helical" evidence="1">
    <location>
        <begin position="17"/>
        <end position="37"/>
    </location>
</feature>
<gene>
    <name evidence="2" type="ORF">PM001_LOCUS10699</name>
</gene>
<comment type="caution">
    <text evidence="2">The sequence shown here is derived from an EMBL/GenBank/DDBJ whole genome shotgun (WGS) entry which is preliminary data.</text>
</comment>
<evidence type="ECO:0000256" key="1">
    <source>
        <dbReference type="SAM" id="Phobius"/>
    </source>
</evidence>
<evidence type="ECO:0008006" key="4">
    <source>
        <dbReference type="Google" id="ProtNLM"/>
    </source>
</evidence>
<reference evidence="2" key="1">
    <citation type="submission" date="2024-01" db="EMBL/GenBank/DDBJ databases">
        <authorList>
            <person name="Webb A."/>
        </authorList>
    </citation>
    <scope>NUCLEOTIDE SEQUENCE</scope>
    <source>
        <strain evidence="2">Pm1</strain>
    </source>
</reference>
<sequence>MDALLETKSRWTGRDSICLGLAVLAAINVIMCLWVAATSMSMARRQASDVFLAVEKASVIEFNLTMQPTTSSESVISVTGQLQPRLSKCSQRLYFNGRMTVTTSNATEVFVLMNHRGYRHLRDASSTDATCLTPQDIPPLHTLPDTVNSAFRPSVYEAFAVDCTPLQFTFYDTPFVVCAEDWLRATSYSQHSMLSTSNAEQPRLGSDPVLVVHGKKSTIRLLMLNNSESFPVGAGLPSESFDHCEYLEAPMTSGESCSNRTLRCPSPHADACKKQGVHEA</sequence>
<evidence type="ECO:0000313" key="3">
    <source>
        <dbReference type="Proteomes" id="UP001162060"/>
    </source>
</evidence>
<dbReference type="AlphaFoldDB" id="A0AAV1TSZ2"/>
<accession>A0AAV1TSZ2</accession>
<keyword evidence="1" id="KW-0472">Membrane</keyword>